<evidence type="ECO:0000256" key="4">
    <source>
        <dbReference type="ARBA" id="ARBA00022692"/>
    </source>
</evidence>
<dbReference type="PANTHER" id="PTHR30151">
    <property type="entry name" value="ALKANE SULFONATE ABC TRANSPORTER-RELATED, MEMBRANE SUBUNIT"/>
    <property type="match status" value="1"/>
</dbReference>
<comment type="subcellular location">
    <subcellularLocation>
        <location evidence="1 7">Cell membrane</location>
        <topology evidence="1 7">Multi-pass membrane protein</topology>
    </subcellularLocation>
</comment>
<evidence type="ECO:0000313" key="9">
    <source>
        <dbReference type="EMBL" id="SDC54195.1"/>
    </source>
</evidence>
<dbReference type="GO" id="GO:0055085">
    <property type="term" value="P:transmembrane transport"/>
    <property type="evidence" value="ECO:0007669"/>
    <property type="project" value="InterPro"/>
</dbReference>
<evidence type="ECO:0000259" key="8">
    <source>
        <dbReference type="PROSITE" id="PS50928"/>
    </source>
</evidence>
<keyword evidence="5 7" id="KW-1133">Transmembrane helix</keyword>
<keyword evidence="4 7" id="KW-0812">Transmembrane</keyword>
<dbReference type="InterPro" id="IPR000515">
    <property type="entry name" value="MetI-like"/>
</dbReference>
<keyword evidence="3" id="KW-1003">Cell membrane</keyword>
<feature type="domain" description="ABC transmembrane type-1" evidence="8">
    <location>
        <begin position="70"/>
        <end position="254"/>
    </location>
</feature>
<dbReference type="PANTHER" id="PTHR30151:SF19">
    <property type="entry name" value="ABC TRANSPORTER PERMEASE"/>
    <property type="match status" value="1"/>
</dbReference>
<dbReference type="Gene3D" id="1.10.3720.10">
    <property type="entry name" value="MetI-like"/>
    <property type="match status" value="1"/>
</dbReference>
<dbReference type="GO" id="GO:0005886">
    <property type="term" value="C:plasma membrane"/>
    <property type="evidence" value="ECO:0007669"/>
    <property type="project" value="UniProtKB-SubCell"/>
</dbReference>
<dbReference type="CDD" id="cd06261">
    <property type="entry name" value="TM_PBP2"/>
    <property type="match status" value="1"/>
</dbReference>
<dbReference type="EMBL" id="FMYM01000010">
    <property type="protein sequence ID" value="SDC54195.1"/>
    <property type="molecule type" value="Genomic_DNA"/>
</dbReference>
<dbReference type="SUPFAM" id="SSF161098">
    <property type="entry name" value="MetI-like"/>
    <property type="match status" value="1"/>
</dbReference>
<evidence type="ECO:0000256" key="2">
    <source>
        <dbReference type="ARBA" id="ARBA00022448"/>
    </source>
</evidence>
<feature type="transmembrane region" description="Helical" evidence="7">
    <location>
        <begin position="70"/>
        <end position="96"/>
    </location>
</feature>
<dbReference type="Pfam" id="PF00528">
    <property type="entry name" value="BPD_transp_1"/>
    <property type="match status" value="1"/>
</dbReference>
<protein>
    <submittedName>
        <fullName evidence="9">NitT/TauT family transport system permease protein</fullName>
    </submittedName>
</protein>
<gene>
    <name evidence="9" type="ORF">SAMN05421737_1104</name>
</gene>
<accession>A0A1G6MGW4</accession>
<keyword evidence="2 7" id="KW-0813">Transport</keyword>
<proteinExistence type="inferred from homology"/>
<comment type="similarity">
    <text evidence="7">Belongs to the binding-protein-dependent transport system permease family.</text>
</comment>
<evidence type="ECO:0000256" key="7">
    <source>
        <dbReference type="RuleBase" id="RU363032"/>
    </source>
</evidence>
<reference evidence="10" key="1">
    <citation type="submission" date="2016-09" db="EMBL/GenBank/DDBJ databases">
        <authorList>
            <person name="Varghese N."/>
            <person name="Submissions S."/>
        </authorList>
    </citation>
    <scope>NUCLEOTIDE SEQUENCE [LARGE SCALE GENOMIC DNA]</scope>
    <source>
        <strain evidence="10">25nlg</strain>
    </source>
</reference>
<feature type="transmembrane region" description="Helical" evidence="7">
    <location>
        <begin position="22"/>
        <end position="40"/>
    </location>
</feature>
<evidence type="ECO:0000256" key="6">
    <source>
        <dbReference type="ARBA" id="ARBA00023136"/>
    </source>
</evidence>
<evidence type="ECO:0000256" key="3">
    <source>
        <dbReference type="ARBA" id="ARBA00022475"/>
    </source>
</evidence>
<dbReference type="PROSITE" id="PS50928">
    <property type="entry name" value="ABC_TM1"/>
    <property type="match status" value="1"/>
</dbReference>
<name>A0A1G6MGW4_9BACI</name>
<feature type="transmembrane region" description="Helical" evidence="7">
    <location>
        <begin position="108"/>
        <end position="130"/>
    </location>
</feature>
<feature type="transmembrane region" description="Helical" evidence="7">
    <location>
        <begin position="235"/>
        <end position="254"/>
    </location>
</feature>
<keyword evidence="10" id="KW-1185">Reference proteome</keyword>
<dbReference type="InterPro" id="IPR035906">
    <property type="entry name" value="MetI-like_sf"/>
</dbReference>
<evidence type="ECO:0000256" key="5">
    <source>
        <dbReference type="ARBA" id="ARBA00022989"/>
    </source>
</evidence>
<dbReference type="STRING" id="1464122.SAMN05421737_1104"/>
<feature type="transmembrane region" description="Helical" evidence="7">
    <location>
        <begin position="203"/>
        <end position="228"/>
    </location>
</feature>
<organism evidence="9 10">
    <name type="scientific">Shouchella lonarensis</name>
    <dbReference type="NCBI Taxonomy" id="1464122"/>
    <lineage>
        <taxon>Bacteria</taxon>
        <taxon>Bacillati</taxon>
        <taxon>Bacillota</taxon>
        <taxon>Bacilli</taxon>
        <taxon>Bacillales</taxon>
        <taxon>Bacillaceae</taxon>
        <taxon>Shouchella</taxon>
    </lineage>
</organism>
<evidence type="ECO:0000256" key="1">
    <source>
        <dbReference type="ARBA" id="ARBA00004651"/>
    </source>
</evidence>
<evidence type="ECO:0000313" key="10">
    <source>
        <dbReference type="Proteomes" id="UP000242662"/>
    </source>
</evidence>
<keyword evidence="6 7" id="KW-0472">Membrane</keyword>
<dbReference type="AlphaFoldDB" id="A0A1G6MGW4"/>
<feature type="transmembrane region" description="Helical" evidence="7">
    <location>
        <begin position="136"/>
        <end position="159"/>
    </location>
</feature>
<dbReference type="Proteomes" id="UP000242662">
    <property type="component" value="Unassembled WGS sequence"/>
</dbReference>
<sequence>MINHDDLHTQYLRQHKQKNQKVRVMQILIFVTFISVWEVSSRLQWIDPLLFSAPSRILSLLYEQMVTGALWLHASVTLFETILGFLLGTITGILLASSLWWFPFAAKVLEPFLVVFNAMPKIAIGPILIVGLGPNIASIIAMGMLISVILTTMIIYTAFKEVDPNYLTVMKTFSASRKQMFQHVVYPATIPVMISTLKMNVGLAWVGVIVGEFLVSKQGLGYLIIYGFQVFNFNLVFMSLLVIAVLATVMYLLIEYLEKHVTRFHT</sequence>